<feature type="domain" description="N-acetylmuramoyl-L-alanine amidase" evidence="5">
    <location>
        <begin position="5"/>
        <end position="144"/>
    </location>
</feature>
<dbReference type="GO" id="GO:0009253">
    <property type="term" value="P:peptidoglycan catabolic process"/>
    <property type="evidence" value="ECO:0007669"/>
    <property type="project" value="InterPro"/>
</dbReference>
<comment type="catalytic activity">
    <reaction evidence="1">
        <text>Hydrolyzes the link between N-acetylmuramoyl residues and L-amino acid residues in certain cell-wall glycopeptides.</text>
        <dbReference type="EC" id="3.5.1.28"/>
    </reaction>
</comment>
<dbReference type="PANTHER" id="PTHR30417">
    <property type="entry name" value="N-ACETYLMURAMOYL-L-ALANINE AMIDASE AMID"/>
    <property type="match status" value="1"/>
</dbReference>
<proteinExistence type="predicted"/>
<evidence type="ECO:0000313" key="7">
    <source>
        <dbReference type="EMBL" id="EOW79300.1"/>
    </source>
</evidence>
<dbReference type="EMBL" id="AJDQ01000002">
    <property type="protein sequence ID" value="EOI58823.1"/>
    <property type="molecule type" value="Genomic_DNA"/>
</dbReference>
<keyword evidence="9" id="KW-1185">Reference proteome</keyword>
<sequence length="350" mass="39178">MQLMSGIAGSRGRNPYGVVIHNDAASQGATTTFYRNWLPSHNAELGFAHWYVCSDGILQVENEANMAWHTANANGNANYIGIEACQSMGNLDTFRNNEDRSVKLAAEILKRYGLQPNRNTVILHKQFSATACPHRSVSVHGDWTIMQDYFIAQIQKYMNGSTPNPAPKPQPTGNKNGIAIDNVTKDQAVKMVQRTQTNYAWTTLREQVKAVKQNDGRYTLVIKTGNKARCDKSVLRLKQELKSYYPGYMQQNIVTPDGDKPTIRIEARNMPASAFTGKNPFDVHMRNFLKDILLDGQTYAEANSYGTYDVRIKGEGFNDHDAPIVLKEIQEMGKAKDVGINPAHIKGFKY</sequence>
<dbReference type="OrthoDB" id="2139777at2"/>
<evidence type="ECO:0000256" key="1">
    <source>
        <dbReference type="ARBA" id="ARBA00001561"/>
    </source>
</evidence>
<dbReference type="GO" id="GO:0071555">
    <property type="term" value="P:cell wall organization"/>
    <property type="evidence" value="ECO:0007669"/>
    <property type="project" value="UniProtKB-KW"/>
</dbReference>
<evidence type="ECO:0000256" key="3">
    <source>
        <dbReference type="ARBA" id="ARBA00022801"/>
    </source>
</evidence>
<evidence type="ECO:0000259" key="5">
    <source>
        <dbReference type="SMART" id="SM00644"/>
    </source>
</evidence>
<dbReference type="InterPro" id="IPR002502">
    <property type="entry name" value="Amidase_domain"/>
</dbReference>
<dbReference type="PATRIC" id="fig|1158614.3.peg.5"/>
<dbReference type="AlphaFoldDB" id="R2XWA3"/>
<dbReference type="InterPro" id="IPR036505">
    <property type="entry name" value="Amidase/PGRP_sf"/>
</dbReference>
<dbReference type="RefSeq" id="WP_010778464.1">
    <property type="nucleotide sequence ID" value="NZ_ASWH01000002.1"/>
</dbReference>
<dbReference type="CDD" id="cd06583">
    <property type="entry name" value="PGRP"/>
    <property type="match status" value="1"/>
</dbReference>
<dbReference type="eggNOG" id="COG5632">
    <property type="taxonomic scope" value="Bacteria"/>
</dbReference>
<evidence type="ECO:0000313" key="9">
    <source>
        <dbReference type="Proteomes" id="UP000014160"/>
    </source>
</evidence>
<organism evidence="6 8">
    <name type="scientific">Enterococcus gilvus ATCC BAA-350</name>
    <dbReference type="NCBI Taxonomy" id="1158614"/>
    <lineage>
        <taxon>Bacteria</taxon>
        <taxon>Bacillati</taxon>
        <taxon>Bacillota</taxon>
        <taxon>Bacilli</taxon>
        <taxon>Lactobacillales</taxon>
        <taxon>Enterococcaceae</taxon>
        <taxon>Enterococcus</taxon>
    </lineage>
</organism>
<reference evidence="6 8" key="1">
    <citation type="submission" date="2013-02" db="EMBL/GenBank/DDBJ databases">
        <title>The Genome Sequence of Enterococcus gilvus ATCC BAA-350.</title>
        <authorList>
            <consortium name="The Broad Institute Genome Sequencing Platform"/>
            <consortium name="The Broad Institute Genome Sequencing Center for Infectious Disease"/>
            <person name="Earl A.M."/>
            <person name="Gilmore M.S."/>
            <person name="Lebreton F."/>
            <person name="Walker B."/>
            <person name="Young S.K."/>
            <person name="Zeng Q."/>
            <person name="Gargeya S."/>
            <person name="Fitzgerald M."/>
            <person name="Haas B."/>
            <person name="Abouelleil A."/>
            <person name="Alvarado L."/>
            <person name="Arachchi H.M."/>
            <person name="Berlin A.M."/>
            <person name="Chapman S.B."/>
            <person name="Dewar J."/>
            <person name="Goldberg J."/>
            <person name="Griggs A."/>
            <person name="Gujja S."/>
            <person name="Hansen M."/>
            <person name="Howarth C."/>
            <person name="Imamovic A."/>
            <person name="Larimer J."/>
            <person name="McCowan C."/>
            <person name="Murphy C."/>
            <person name="Neiman D."/>
            <person name="Pearson M."/>
            <person name="Priest M."/>
            <person name="Roberts A."/>
            <person name="Saif S."/>
            <person name="Shea T."/>
            <person name="Sisk P."/>
            <person name="Sykes S."/>
            <person name="Wortman J."/>
            <person name="Nusbaum C."/>
            <person name="Birren B."/>
        </authorList>
    </citation>
    <scope>NUCLEOTIDE SEQUENCE [LARGE SCALE GENOMIC DNA]</scope>
    <source>
        <strain evidence="6 8">ATCC BAA-350</strain>
    </source>
</reference>
<keyword evidence="4" id="KW-0961">Cell wall biogenesis/degradation</keyword>
<evidence type="ECO:0000313" key="6">
    <source>
        <dbReference type="EMBL" id="EOI58823.1"/>
    </source>
</evidence>
<name>R2XWA3_9ENTE</name>
<dbReference type="Gene3D" id="3.40.80.10">
    <property type="entry name" value="Peptidoglycan recognition protein-like"/>
    <property type="match status" value="1"/>
</dbReference>
<dbReference type="Proteomes" id="UP000013750">
    <property type="component" value="Unassembled WGS sequence"/>
</dbReference>
<dbReference type="GO" id="GO:0009254">
    <property type="term" value="P:peptidoglycan turnover"/>
    <property type="evidence" value="ECO:0007669"/>
    <property type="project" value="TreeGrafter"/>
</dbReference>
<evidence type="ECO:0000256" key="4">
    <source>
        <dbReference type="ARBA" id="ARBA00023316"/>
    </source>
</evidence>
<evidence type="ECO:0000313" key="8">
    <source>
        <dbReference type="Proteomes" id="UP000013750"/>
    </source>
</evidence>
<dbReference type="SMART" id="SM00644">
    <property type="entry name" value="Ami_2"/>
    <property type="match status" value="1"/>
</dbReference>
<comment type="caution">
    <text evidence="6">The sequence shown here is derived from an EMBL/GenBank/DDBJ whole genome shotgun (WGS) entry which is preliminary data.</text>
</comment>
<dbReference type="HOGENOM" id="CLU_791649_0_0_9"/>
<gene>
    <name evidence="7" type="ORF">I592_03439</name>
    <name evidence="6" type="ORF">UKC_00008</name>
</gene>
<dbReference type="EC" id="3.5.1.28" evidence="2"/>
<accession>R2XWA3</accession>
<dbReference type="Proteomes" id="UP000014160">
    <property type="component" value="Unassembled WGS sequence"/>
</dbReference>
<dbReference type="EMBL" id="ASWH01000002">
    <property type="protein sequence ID" value="EOW79300.1"/>
    <property type="molecule type" value="Genomic_DNA"/>
</dbReference>
<dbReference type="SUPFAM" id="SSF55846">
    <property type="entry name" value="N-acetylmuramoyl-L-alanine amidase-like"/>
    <property type="match status" value="1"/>
</dbReference>
<dbReference type="Pfam" id="PF01510">
    <property type="entry name" value="Amidase_2"/>
    <property type="match status" value="1"/>
</dbReference>
<dbReference type="PANTHER" id="PTHR30417:SF1">
    <property type="entry name" value="N-ACETYLMURAMOYL-L-ALANINE AMIDASE AMID"/>
    <property type="match status" value="1"/>
</dbReference>
<keyword evidence="3" id="KW-0378">Hydrolase</keyword>
<reference evidence="7 9" key="2">
    <citation type="submission" date="2013-03" db="EMBL/GenBank/DDBJ databases">
        <title>The Genome Sequence of Enterococcus gilvus ATCC BAA-350 (PacBio/Illumina hybrid assembly).</title>
        <authorList>
            <consortium name="The Broad Institute Genomics Platform"/>
            <consortium name="The Broad Institute Genome Sequencing Center for Infectious Disease"/>
            <person name="Earl A."/>
            <person name="Russ C."/>
            <person name="Gilmore M."/>
            <person name="Surin D."/>
            <person name="Walker B."/>
            <person name="Young S."/>
            <person name="Zeng Q."/>
            <person name="Gargeya S."/>
            <person name="Fitzgerald M."/>
            <person name="Haas B."/>
            <person name="Abouelleil A."/>
            <person name="Allen A.W."/>
            <person name="Alvarado L."/>
            <person name="Arachchi H.M."/>
            <person name="Berlin A.M."/>
            <person name="Chapman S.B."/>
            <person name="Gainer-Dewar J."/>
            <person name="Goldberg J."/>
            <person name="Griggs A."/>
            <person name="Gujja S."/>
            <person name="Hansen M."/>
            <person name="Howarth C."/>
            <person name="Imamovic A."/>
            <person name="Ireland A."/>
            <person name="Larimer J."/>
            <person name="McCowan C."/>
            <person name="Murphy C."/>
            <person name="Pearson M."/>
            <person name="Poon T.W."/>
            <person name="Priest M."/>
            <person name="Roberts A."/>
            <person name="Saif S."/>
            <person name="Shea T."/>
            <person name="Sisk P."/>
            <person name="Sykes S."/>
            <person name="Wortman J."/>
            <person name="Nusbaum C."/>
            <person name="Birren B."/>
        </authorList>
    </citation>
    <scope>NUCLEOTIDE SEQUENCE [LARGE SCALE GENOMIC DNA]</scope>
    <source>
        <strain evidence="7 9">ATCC BAA-350</strain>
    </source>
</reference>
<evidence type="ECO:0000256" key="2">
    <source>
        <dbReference type="ARBA" id="ARBA00011901"/>
    </source>
</evidence>
<protein>
    <recommendedName>
        <fullName evidence="2">N-acetylmuramoyl-L-alanine amidase</fullName>
        <ecNumber evidence="2">3.5.1.28</ecNumber>
    </recommendedName>
</protein>
<dbReference type="InterPro" id="IPR051206">
    <property type="entry name" value="NAMLAA_amidase_2"/>
</dbReference>
<dbReference type="GO" id="GO:0008745">
    <property type="term" value="F:N-acetylmuramoyl-L-alanine amidase activity"/>
    <property type="evidence" value="ECO:0007669"/>
    <property type="project" value="UniProtKB-EC"/>
</dbReference>